<dbReference type="PANTHER" id="PTHR11373">
    <property type="entry name" value="DEOXYNUCLEOSIDE TRIPHOSPHATE TRIPHOSPHOHYDROLASE"/>
    <property type="match status" value="1"/>
</dbReference>
<dbReference type="InterPro" id="IPR006674">
    <property type="entry name" value="HD_domain"/>
</dbReference>
<feature type="domain" description="HD/PDEase" evidence="1">
    <location>
        <begin position="64"/>
        <end position="189"/>
    </location>
</feature>
<sequence>MNYKSKDLRPNLNINNKKKILNDPVYGFISLPKDIIFDLIEHPFYQRLRRIKQLGMSHLVYPGALHTRFHHAIGATHLMTKAIQALRYKGIEITEEEETATLIAILLHDIGHGPFSHTLERDIVKNVSHEEISLLFMKKLSQEFDGKLDLSIEIFENKYHKEFLHQLVSSQLDMDRMDYLNRDSFYTGVSEGVIGSDRIIAMLDVVDNQLVVEQKGVYSIEKFLVARRLMYWQVYMHKTVVSSEVMLTFLLRRAKNLVQNGHDLFASPAFKLFLSRDIEMEDFANDENLLNQFALLDDFDIMGAVKVWQFCDDKVLSLLASQLINRKLFKIEISTEPFSKERIQFEIDEVKTQFGLNQEEAKNFVQTAILRNNAYNEMHEKINLLMKDGSVKDVSQAADNLNIHALSEPVEKYFICYPSHQSK</sequence>
<protein>
    <submittedName>
        <fullName evidence="2">HD domain-containing protein</fullName>
    </submittedName>
</protein>
<dbReference type="GO" id="GO:0006203">
    <property type="term" value="P:dGTP catabolic process"/>
    <property type="evidence" value="ECO:0007669"/>
    <property type="project" value="TreeGrafter"/>
</dbReference>
<dbReference type="OrthoDB" id="9803619at2"/>
<dbReference type="SUPFAM" id="SSF109604">
    <property type="entry name" value="HD-domain/PDEase-like"/>
    <property type="match status" value="1"/>
</dbReference>
<gene>
    <name evidence="2" type="ORF">DXU93_11910</name>
</gene>
<reference evidence="2 3" key="1">
    <citation type="submission" date="2018-08" db="EMBL/GenBank/DDBJ databases">
        <title>The draft genome squence of Brumimicrobium sp. N62.</title>
        <authorList>
            <person name="Du Z.-J."/>
            <person name="Luo H.-R."/>
        </authorList>
    </citation>
    <scope>NUCLEOTIDE SEQUENCE [LARGE SCALE GENOMIC DNA]</scope>
    <source>
        <strain evidence="2 3">N62</strain>
    </source>
</reference>
<dbReference type="InterPro" id="IPR003607">
    <property type="entry name" value="HD/PDEase_dom"/>
</dbReference>
<dbReference type="Pfam" id="PF19276">
    <property type="entry name" value="HD_assoc_2"/>
    <property type="match status" value="1"/>
</dbReference>
<dbReference type="Proteomes" id="UP000257127">
    <property type="component" value="Unassembled WGS sequence"/>
</dbReference>
<dbReference type="AlphaFoldDB" id="A0A3E1EW93"/>
<organism evidence="2 3">
    <name type="scientific">Brumimicrobium aurantiacum</name>
    <dbReference type="NCBI Taxonomy" id="1737063"/>
    <lineage>
        <taxon>Bacteria</taxon>
        <taxon>Pseudomonadati</taxon>
        <taxon>Bacteroidota</taxon>
        <taxon>Flavobacteriia</taxon>
        <taxon>Flavobacteriales</taxon>
        <taxon>Crocinitomicaceae</taxon>
        <taxon>Brumimicrobium</taxon>
    </lineage>
</organism>
<dbReference type="GO" id="GO:0008832">
    <property type="term" value="F:dGTPase activity"/>
    <property type="evidence" value="ECO:0007669"/>
    <property type="project" value="TreeGrafter"/>
</dbReference>
<name>A0A3E1EW93_9FLAO</name>
<comment type="caution">
    <text evidence="2">The sequence shown here is derived from an EMBL/GenBank/DDBJ whole genome shotgun (WGS) entry which is preliminary data.</text>
</comment>
<dbReference type="Gene3D" id="1.10.3210.10">
    <property type="entry name" value="Hypothetical protein af1432"/>
    <property type="match status" value="1"/>
</dbReference>
<accession>A0A3E1EW93</accession>
<dbReference type="SMART" id="SM00471">
    <property type="entry name" value="HDc"/>
    <property type="match status" value="1"/>
</dbReference>
<dbReference type="InterPro" id="IPR050135">
    <property type="entry name" value="dGTPase-like"/>
</dbReference>
<dbReference type="RefSeq" id="WP_116881521.1">
    <property type="nucleotide sequence ID" value="NZ_QURB01000007.1"/>
</dbReference>
<dbReference type="PANTHER" id="PTHR11373:SF4">
    <property type="entry name" value="DEOXYNUCLEOSIDE TRIPHOSPHATE TRIPHOSPHOHYDROLASE SAMHD1"/>
    <property type="match status" value="1"/>
</dbReference>
<evidence type="ECO:0000313" key="2">
    <source>
        <dbReference type="EMBL" id="RFC53825.1"/>
    </source>
</evidence>
<evidence type="ECO:0000313" key="3">
    <source>
        <dbReference type="Proteomes" id="UP000257127"/>
    </source>
</evidence>
<keyword evidence="3" id="KW-1185">Reference proteome</keyword>
<evidence type="ECO:0000259" key="1">
    <source>
        <dbReference type="SMART" id="SM00471"/>
    </source>
</evidence>
<dbReference type="CDD" id="cd00077">
    <property type="entry name" value="HDc"/>
    <property type="match status" value="1"/>
</dbReference>
<dbReference type="EMBL" id="QURB01000007">
    <property type="protein sequence ID" value="RFC53825.1"/>
    <property type="molecule type" value="Genomic_DNA"/>
</dbReference>
<proteinExistence type="predicted"/>
<dbReference type="Pfam" id="PF01966">
    <property type="entry name" value="HD"/>
    <property type="match status" value="1"/>
</dbReference>
<dbReference type="InterPro" id="IPR045509">
    <property type="entry name" value="HD_assoc_2"/>
</dbReference>